<keyword evidence="4" id="KW-1185">Reference proteome</keyword>
<dbReference type="Proteomes" id="UP000799324">
    <property type="component" value="Unassembled WGS sequence"/>
</dbReference>
<dbReference type="InterPro" id="IPR018253">
    <property type="entry name" value="DnaJ_domain_CS"/>
</dbReference>
<feature type="domain" description="J" evidence="2">
    <location>
        <begin position="4"/>
        <end position="65"/>
    </location>
</feature>
<dbReference type="PRINTS" id="PR00625">
    <property type="entry name" value="JDOMAIN"/>
</dbReference>
<dbReference type="GO" id="GO:0036503">
    <property type="term" value="P:ERAD pathway"/>
    <property type="evidence" value="ECO:0007669"/>
    <property type="project" value="TreeGrafter"/>
</dbReference>
<gene>
    <name evidence="3" type="ORF">K491DRAFT_551222</name>
</gene>
<dbReference type="InterPro" id="IPR051948">
    <property type="entry name" value="Hsp70_co-chaperone_J-domain"/>
</dbReference>
<dbReference type="AlphaFoldDB" id="A0A6A6SQ33"/>
<protein>
    <submittedName>
        <fullName evidence="3">Heat shock protein DnaJ</fullName>
    </submittedName>
</protein>
<dbReference type="OrthoDB" id="10250354at2759"/>
<dbReference type="Pfam" id="PF00226">
    <property type="entry name" value="DnaJ"/>
    <property type="match status" value="1"/>
</dbReference>
<dbReference type="CDD" id="cd06257">
    <property type="entry name" value="DnaJ"/>
    <property type="match status" value="1"/>
</dbReference>
<feature type="non-terminal residue" evidence="3">
    <location>
        <position position="65"/>
    </location>
</feature>
<dbReference type="GO" id="GO:0051787">
    <property type="term" value="F:misfolded protein binding"/>
    <property type="evidence" value="ECO:0007669"/>
    <property type="project" value="TreeGrafter"/>
</dbReference>
<keyword evidence="1" id="KW-0143">Chaperone</keyword>
<sequence>PGPDLYAALGLQQGASGAEIKNAYDKLKVKWHPDRNRSPEATSKFAEISAAYDVLKDDERRKYYD</sequence>
<evidence type="ECO:0000313" key="4">
    <source>
        <dbReference type="Proteomes" id="UP000799324"/>
    </source>
</evidence>
<evidence type="ECO:0000313" key="3">
    <source>
        <dbReference type="EMBL" id="KAF2649740.1"/>
    </source>
</evidence>
<dbReference type="InterPro" id="IPR001623">
    <property type="entry name" value="DnaJ_domain"/>
</dbReference>
<dbReference type="EMBL" id="MU004480">
    <property type="protein sequence ID" value="KAF2649740.1"/>
    <property type="molecule type" value="Genomic_DNA"/>
</dbReference>
<dbReference type="SUPFAM" id="SSF46565">
    <property type="entry name" value="Chaperone J-domain"/>
    <property type="match status" value="1"/>
</dbReference>
<reference evidence="3" key="1">
    <citation type="journal article" date="2020" name="Stud. Mycol.">
        <title>101 Dothideomycetes genomes: a test case for predicting lifestyles and emergence of pathogens.</title>
        <authorList>
            <person name="Haridas S."/>
            <person name="Albert R."/>
            <person name="Binder M."/>
            <person name="Bloem J."/>
            <person name="Labutti K."/>
            <person name="Salamov A."/>
            <person name="Andreopoulos B."/>
            <person name="Baker S."/>
            <person name="Barry K."/>
            <person name="Bills G."/>
            <person name="Bluhm B."/>
            <person name="Cannon C."/>
            <person name="Castanera R."/>
            <person name="Culley D."/>
            <person name="Daum C."/>
            <person name="Ezra D."/>
            <person name="Gonzalez J."/>
            <person name="Henrissat B."/>
            <person name="Kuo A."/>
            <person name="Liang C."/>
            <person name="Lipzen A."/>
            <person name="Lutzoni F."/>
            <person name="Magnuson J."/>
            <person name="Mondo S."/>
            <person name="Nolan M."/>
            <person name="Ohm R."/>
            <person name="Pangilinan J."/>
            <person name="Park H.-J."/>
            <person name="Ramirez L."/>
            <person name="Alfaro M."/>
            <person name="Sun H."/>
            <person name="Tritt A."/>
            <person name="Yoshinaga Y."/>
            <person name="Zwiers L.-H."/>
            <person name="Turgeon B."/>
            <person name="Goodwin S."/>
            <person name="Spatafora J."/>
            <person name="Crous P."/>
            <person name="Grigoriev I."/>
        </authorList>
    </citation>
    <scope>NUCLEOTIDE SEQUENCE</scope>
    <source>
        <strain evidence="3">CBS 122681</strain>
    </source>
</reference>
<evidence type="ECO:0000259" key="2">
    <source>
        <dbReference type="PROSITE" id="PS50076"/>
    </source>
</evidence>
<organism evidence="3 4">
    <name type="scientific">Lophiostoma macrostomum CBS 122681</name>
    <dbReference type="NCBI Taxonomy" id="1314788"/>
    <lineage>
        <taxon>Eukaryota</taxon>
        <taxon>Fungi</taxon>
        <taxon>Dikarya</taxon>
        <taxon>Ascomycota</taxon>
        <taxon>Pezizomycotina</taxon>
        <taxon>Dothideomycetes</taxon>
        <taxon>Pleosporomycetidae</taxon>
        <taxon>Pleosporales</taxon>
        <taxon>Lophiostomataceae</taxon>
        <taxon>Lophiostoma</taxon>
    </lineage>
</organism>
<dbReference type="GO" id="GO:0051087">
    <property type="term" value="F:protein-folding chaperone binding"/>
    <property type="evidence" value="ECO:0007669"/>
    <property type="project" value="TreeGrafter"/>
</dbReference>
<dbReference type="SMART" id="SM00271">
    <property type="entry name" value="DnaJ"/>
    <property type="match status" value="1"/>
</dbReference>
<dbReference type="Gene3D" id="1.10.287.110">
    <property type="entry name" value="DnaJ domain"/>
    <property type="match status" value="1"/>
</dbReference>
<keyword evidence="3" id="KW-0346">Stress response</keyword>
<dbReference type="PROSITE" id="PS50076">
    <property type="entry name" value="DNAJ_2"/>
    <property type="match status" value="1"/>
</dbReference>
<dbReference type="GO" id="GO:0005783">
    <property type="term" value="C:endoplasmic reticulum"/>
    <property type="evidence" value="ECO:0007669"/>
    <property type="project" value="TreeGrafter"/>
</dbReference>
<dbReference type="PROSITE" id="PS00636">
    <property type="entry name" value="DNAJ_1"/>
    <property type="match status" value="1"/>
</dbReference>
<name>A0A6A6SQ33_9PLEO</name>
<dbReference type="InterPro" id="IPR036869">
    <property type="entry name" value="J_dom_sf"/>
</dbReference>
<dbReference type="PANTHER" id="PTHR44360">
    <property type="entry name" value="DNAJ HOMOLOG SUBFAMILY B MEMBER 9"/>
    <property type="match status" value="1"/>
</dbReference>
<proteinExistence type="predicted"/>
<dbReference type="PANTHER" id="PTHR44360:SF1">
    <property type="entry name" value="DNAJ HOMOLOG SUBFAMILY B MEMBER 9"/>
    <property type="match status" value="1"/>
</dbReference>
<feature type="non-terminal residue" evidence="3">
    <location>
        <position position="1"/>
    </location>
</feature>
<evidence type="ECO:0000256" key="1">
    <source>
        <dbReference type="ARBA" id="ARBA00023186"/>
    </source>
</evidence>
<accession>A0A6A6SQ33</accession>